<dbReference type="InterPro" id="IPR027304">
    <property type="entry name" value="Trigger_fact/SurA_dom_sf"/>
</dbReference>
<dbReference type="Gene3D" id="1.10.4030.10">
    <property type="entry name" value="Porin chaperone SurA, peptide-binding domain"/>
    <property type="match status" value="1"/>
</dbReference>
<gene>
    <name evidence="2" type="ORF">MNBD_PLANCTO02-2751</name>
</gene>
<accession>A0A3B1E799</accession>
<sequence length="311" mass="36055">MFRTLSLFIATFFLSLLLCVTPLQATALKKAAPKEVIVSVNKNNITQGDVDFFMLSRNIPAEQQAKSRKKTIEILIDRRLMSDFLAKRKITVSPKEIDARIKRIHNLVRRKGDDPQKVLKKMGLSEKRLREEIQLPLLWGREAREIISDTQLRKYYKKYRREFDGTKIRAKHIFIALKKEATKEDIQQAEQKLLDIRKKIEAGDITFAMAAKQYSESPSKKEGGDVGLIRYRGEMPKSFCLVAFQLKVNEISQPVRTSFGWHLITVTKIKKGDISLEDVRSVVFNRLAAELWDELVKQQRKKATIKWHSKN</sequence>
<dbReference type="PANTHER" id="PTHR47245:SF2">
    <property type="entry name" value="PEPTIDYL-PROLYL CIS-TRANS ISOMERASE HP_0175-RELATED"/>
    <property type="match status" value="1"/>
</dbReference>
<dbReference type="PANTHER" id="PTHR47245">
    <property type="entry name" value="PEPTIDYLPROLYL ISOMERASE"/>
    <property type="match status" value="1"/>
</dbReference>
<dbReference type="InterPro" id="IPR000297">
    <property type="entry name" value="PPIase_PpiC"/>
</dbReference>
<evidence type="ECO:0000313" key="2">
    <source>
        <dbReference type="EMBL" id="VAX39397.1"/>
    </source>
</evidence>
<dbReference type="InterPro" id="IPR023058">
    <property type="entry name" value="PPIase_PpiC_CS"/>
</dbReference>
<dbReference type="GO" id="GO:0003755">
    <property type="term" value="F:peptidyl-prolyl cis-trans isomerase activity"/>
    <property type="evidence" value="ECO:0007669"/>
    <property type="project" value="UniProtKB-EC"/>
</dbReference>
<dbReference type="EMBL" id="UOGL01000329">
    <property type="protein sequence ID" value="VAX39397.1"/>
    <property type="molecule type" value="Genomic_DNA"/>
</dbReference>
<dbReference type="SUPFAM" id="SSF109998">
    <property type="entry name" value="Triger factor/SurA peptide-binding domain-like"/>
    <property type="match status" value="1"/>
</dbReference>
<proteinExistence type="predicted"/>
<reference evidence="2" key="1">
    <citation type="submission" date="2018-06" db="EMBL/GenBank/DDBJ databases">
        <authorList>
            <person name="Zhirakovskaya E."/>
        </authorList>
    </citation>
    <scope>NUCLEOTIDE SEQUENCE</scope>
</reference>
<dbReference type="InterPro" id="IPR046357">
    <property type="entry name" value="PPIase_dom_sf"/>
</dbReference>
<protein>
    <submittedName>
        <fullName evidence="2">Periplasmic chaperone and peptidyl-prolyl cis-trans isomerase of outer membrane proteins SurA</fullName>
        <ecNumber evidence="2">5.2.1.8</ecNumber>
    </submittedName>
</protein>
<keyword evidence="2" id="KW-0413">Isomerase</keyword>
<name>A0A3B1E799_9ZZZZ</name>
<evidence type="ECO:0000259" key="1">
    <source>
        <dbReference type="PROSITE" id="PS50198"/>
    </source>
</evidence>
<dbReference type="SUPFAM" id="SSF54534">
    <property type="entry name" value="FKBP-like"/>
    <property type="match status" value="1"/>
</dbReference>
<dbReference type="AlphaFoldDB" id="A0A3B1E799"/>
<dbReference type="PROSITE" id="PS50198">
    <property type="entry name" value="PPIC_PPIASE_2"/>
    <property type="match status" value="1"/>
</dbReference>
<organism evidence="2">
    <name type="scientific">hydrothermal vent metagenome</name>
    <dbReference type="NCBI Taxonomy" id="652676"/>
    <lineage>
        <taxon>unclassified sequences</taxon>
        <taxon>metagenomes</taxon>
        <taxon>ecological metagenomes</taxon>
    </lineage>
</organism>
<dbReference type="Gene3D" id="3.10.50.40">
    <property type="match status" value="1"/>
</dbReference>
<dbReference type="Pfam" id="PF13624">
    <property type="entry name" value="SurA_N_3"/>
    <property type="match status" value="1"/>
</dbReference>
<dbReference type="PROSITE" id="PS01096">
    <property type="entry name" value="PPIC_PPIASE_1"/>
    <property type="match status" value="1"/>
</dbReference>
<dbReference type="InterPro" id="IPR050245">
    <property type="entry name" value="PrsA_foldase"/>
</dbReference>
<dbReference type="Pfam" id="PF00639">
    <property type="entry name" value="Rotamase"/>
    <property type="match status" value="1"/>
</dbReference>
<feature type="domain" description="PpiC" evidence="1">
    <location>
        <begin position="165"/>
        <end position="268"/>
    </location>
</feature>
<dbReference type="EC" id="5.2.1.8" evidence="2"/>